<evidence type="ECO:0000256" key="8">
    <source>
        <dbReference type="ARBA" id="ARBA00049202"/>
    </source>
</evidence>
<gene>
    <name evidence="11" type="ORF">LTR09_006653</name>
</gene>
<protein>
    <recommendedName>
        <fullName evidence="2">tRNA(Phe) 7-[(3-amino-3-carboxypropyl)-4-demethylwyosine(37)-N(4)]-methyltransferase</fullName>
        <ecNumber evidence="2">2.1.1.282</ecNumber>
    </recommendedName>
    <alternativeName>
        <fullName evidence="7">tRNA(Phe) 7-((3-amino-3-carboxypropyl)-4-demethylwyosine(37)-N(4))-methyltransferase</fullName>
    </alternativeName>
</protein>
<dbReference type="InterPro" id="IPR036602">
    <property type="entry name" value="tRNA_yW-synthesising-like_sf"/>
</dbReference>
<evidence type="ECO:0000256" key="7">
    <source>
        <dbReference type="ARBA" id="ARBA00030554"/>
    </source>
</evidence>
<feature type="compositionally biased region" description="Basic and acidic residues" evidence="9">
    <location>
        <begin position="266"/>
        <end position="300"/>
    </location>
</feature>
<proteinExistence type="inferred from homology"/>
<comment type="caution">
    <text evidence="11">The sequence shown here is derived from an EMBL/GenBank/DDBJ whole genome shotgun (WGS) entry which is preliminary data.</text>
</comment>
<feature type="region of interest" description="Disordered" evidence="9">
    <location>
        <begin position="263"/>
        <end position="302"/>
    </location>
</feature>
<feature type="region of interest" description="Disordered" evidence="9">
    <location>
        <begin position="67"/>
        <end position="89"/>
    </location>
</feature>
<dbReference type="PANTHER" id="PTHR48418">
    <property type="entry name" value="TRNA WYBUTOSINE-SYNTHESIZING PROTEIN 3"/>
    <property type="match status" value="1"/>
</dbReference>
<comment type="similarity">
    <text evidence="1">Belongs to the TYW3 family.</text>
</comment>
<dbReference type="SUPFAM" id="SSF111278">
    <property type="entry name" value="SSo0622-like"/>
    <property type="match status" value="1"/>
</dbReference>
<dbReference type="Proteomes" id="UP001271007">
    <property type="component" value="Unassembled WGS sequence"/>
</dbReference>
<dbReference type="Pfam" id="PF02676">
    <property type="entry name" value="TYW3"/>
    <property type="match status" value="1"/>
</dbReference>
<keyword evidence="6" id="KW-0819">tRNA processing</keyword>
<evidence type="ECO:0000256" key="3">
    <source>
        <dbReference type="ARBA" id="ARBA00022603"/>
    </source>
</evidence>
<dbReference type="AlphaFoldDB" id="A0AAJ0GBG2"/>
<feature type="domain" description="tRNA wybutosine-synthesizing protein" evidence="10">
    <location>
        <begin position="8"/>
        <end position="251"/>
    </location>
</feature>
<evidence type="ECO:0000256" key="4">
    <source>
        <dbReference type="ARBA" id="ARBA00022679"/>
    </source>
</evidence>
<dbReference type="GO" id="GO:0008168">
    <property type="term" value="F:methyltransferase activity"/>
    <property type="evidence" value="ECO:0007669"/>
    <property type="project" value="UniProtKB-KW"/>
</dbReference>
<evidence type="ECO:0000256" key="1">
    <source>
        <dbReference type="ARBA" id="ARBA00008569"/>
    </source>
</evidence>
<evidence type="ECO:0000256" key="2">
    <source>
        <dbReference type="ARBA" id="ARBA00012750"/>
    </source>
</evidence>
<dbReference type="EMBL" id="JAWDJX010000022">
    <property type="protein sequence ID" value="KAK3052061.1"/>
    <property type="molecule type" value="Genomic_DNA"/>
</dbReference>
<evidence type="ECO:0000256" key="6">
    <source>
        <dbReference type="ARBA" id="ARBA00022694"/>
    </source>
</evidence>
<organism evidence="11 12">
    <name type="scientific">Extremus antarcticus</name>
    <dbReference type="NCBI Taxonomy" id="702011"/>
    <lineage>
        <taxon>Eukaryota</taxon>
        <taxon>Fungi</taxon>
        <taxon>Dikarya</taxon>
        <taxon>Ascomycota</taxon>
        <taxon>Pezizomycotina</taxon>
        <taxon>Dothideomycetes</taxon>
        <taxon>Dothideomycetidae</taxon>
        <taxon>Mycosphaerellales</taxon>
        <taxon>Extremaceae</taxon>
        <taxon>Extremus</taxon>
    </lineage>
</organism>
<keyword evidence="3" id="KW-0489">Methyltransferase</keyword>
<sequence>MQARFDAKKKDILKQFSVPAGEYTDASPKGSVDEPIRELVDEINNTNGYVTTSSCSGRLAVFLEGPPRVTATPSDGPEGEPTNAENGLSVATSAGGKGGGKWLFTSHAPVGLANLDEEGAVSSLLGFEATKQLSFPKGDDDIQRVHLKFEPMILHILTSSIEHAQLALTAATAAGFRESGVSSLMNTKGHPTPPMVAVRSSGLAFDATIGYMSEGRVLPMVSEAYLHKQLRCANQHFQTNEERTARFRSNFLKATSSVCTSASDAVHSDRDRRKPLSDKQRRKEARKEAFRTTFDQHEPSEFYDSPEVDVAALMSADTT</sequence>
<dbReference type="InterPro" id="IPR003827">
    <property type="entry name" value="tRNA_yW-synthesising"/>
</dbReference>
<name>A0AAJ0GBG2_9PEZI</name>
<dbReference type="PANTHER" id="PTHR48418:SF1">
    <property type="entry name" value="TRNA WYBUTOSINE-SYNTHESIZING PROTEIN 3"/>
    <property type="match status" value="1"/>
</dbReference>
<evidence type="ECO:0000313" key="11">
    <source>
        <dbReference type="EMBL" id="KAK3052061.1"/>
    </source>
</evidence>
<keyword evidence="4" id="KW-0808">Transferase</keyword>
<dbReference type="Gene3D" id="3.30.1960.10">
    <property type="entry name" value="tRNA wybutosine-synthesizing-like"/>
    <property type="match status" value="1"/>
</dbReference>
<evidence type="ECO:0000259" key="10">
    <source>
        <dbReference type="Pfam" id="PF02676"/>
    </source>
</evidence>
<accession>A0AAJ0GBG2</accession>
<evidence type="ECO:0000256" key="5">
    <source>
        <dbReference type="ARBA" id="ARBA00022691"/>
    </source>
</evidence>
<keyword evidence="12" id="KW-1185">Reference proteome</keyword>
<dbReference type="GO" id="GO:0008033">
    <property type="term" value="P:tRNA processing"/>
    <property type="evidence" value="ECO:0007669"/>
    <property type="project" value="UniProtKB-KW"/>
</dbReference>
<dbReference type="GO" id="GO:0032259">
    <property type="term" value="P:methylation"/>
    <property type="evidence" value="ECO:0007669"/>
    <property type="project" value="UniProtKB-KW"/>
</dbReference>
<reference evidence="11" key="1">
    <citation type="submission" date="2023-04" db="EMBL/GenBank/DDBJ databases">
        <title>Black Yeasts Isolated from many extreme environments.</title>
        <authorList>
            <person name="Coleine C."/>
            <person name="Stajich J.E."/>
            <person name="Selbmann L."/>
        </authorList>
    </citation>
    <scope>NUCLEOTIDE SEQUENCE</scope>
    <source>
        <strain evidence="11">CCFEE 5312</strain>
    </source>
</reference>
<evidence type="ECO:0000256" key="9">
    <source>
        <dbReference type="SAM" id="MobiDB-lite"/>
    </source>
</evidence>
<evidence type="ECO:0000313" key="12">
    <source>
        <dbReference type="Proteomes" id="UP001271007"/>
    </source>
</evidence>
<dbReference type="EC" id="2.1.1.282" evidence="2"/>
<comment type="catalytic activity">
    <reaction evidence="8">
        <text>4-demethyl-7-[(3S)-3-amino-3-carboxypropyl]wyosine(37) in tRNA(Phe) + S-adenosyl-L-methionine = 7-[(3S)-3-amino-3-carboxypropyl]wyosine(37) in tRNA(Phe) + S-adenosyl-L-homocysteine + H(+)</text>
        <dbReference type="Rhea" id="RHEA:36635"/>
        <dbReference type="Rhea" id="RHEA-COMP:10378"/>
        <dbReference type="Rhea" id="RHEA-COMP:10379"/>
        <dbReference type="ChEBI" id="CHEBI:15378"/>
        <dbReference type="ChEBI" id="CHEBI:57856"/>
        <dbReference type="ChEBI" id="CHEBI:59789"/>
        <dbReference type="ChEBI" id="CHEBI:73543"/>
        <dbReference type="ChEBI" id="CHEBI:73550"/>
        <dbReference type="EC" id="2.1.1.282"/>
    </reaction>
</comment>
<keyword evidence="5" id="KW-0949">S-adenosyl-L-methionine</keyword>